<keyword evidence="8" id="KW-1185">Reference proteome</keyword>
<keyword evidence="3 6" id="KW-0812">Transmembrane</keyword>
<evidence type="ECO:0000256" key="2">
    <source>
        <dbReference type="ARBA" id="ARBA00022475"/>
    </source>
</evidence>
<evidence type="ECO:0000313" key="7">
    <source>
        <dbReference type="EMBL" id="SEN62420.1"/>
    </source>
</evidence>
<sequence length="204" mass="20983">MSLLAFFGVALAHLLAAISPGPSFVLSVRTAIGEGFRPAAGLALGFGIGAMLWATAALAGLALVFEILPPVFVALKVLGGLFLVWLGITMWRHAPAPLPTVDAGQAPRGTLAAIRLGVAAMLANPKPAIFFGAVFVGLVPAAAGVLDKALVLFNILWVETAWYLLVAWAFSQPRARAAYGRAKTTLDRGFGGLLAALGAKVALG</sequence>
<evidence type="ECO:0000313" key="8">
    <source>
        <dbReference type="Proteomes" id="UP000199372"/>
    </source>
</evidence>
<evidence type="ECO:0000256" key="5">
    <source>
        <dbReference type="ARBA" id="ARBA00023136"/>
    </source>
</evidence>
<organism evidence="7 8">
    <name type="scientific">Palleronia pelagia</name>
    <dbReference type="NCBI Taxonomy" id="387096"/>
    <lineage>
        <taxon>Bacteria</taxon>
        <taxon>Pseudomonadati</taxon>
        <taxon>Pseudomonadota</taxon>
        <taxon>Alphaproteobacteria</taxon>
        <taxon>Rhodobacterales</taxon>
        <taxon>Roseobacteraceae</taxon>
        <taxon>Palleronia</taxon>
    </lineage>
</organism>
<keyword evidence="5 6" id="KW-0472">Membrane</keyword>
<evidence type="ECO:0000256" key="1">
    <source>
        <dbReference type="ARBA" id="ARBA00004651"/>
    </source>
</evidence>
<dbReference type="Proteomes" id="UP000199372">
    <property type="component" value="Unassembled WGS sequence"/>
</dbReference>
<keyword evidence="2" id="KW-1003">Cell membrane</keyword>
<protein>
    <submittedName>
        <fullName evidence="7">Threonine/homoserine/homoserine lactone efflux protein</fullName>
    </submittedName>
</protein>
<evidence type="ECO:0000256" key="4">
    <source>
        <dbReference type="ARBA" id="ARBA00022989"/>
    </source>
</evidence>
<feature type="transmembrane region" description="Helical" evidence="6">
    <location>
        <begin position="152"/>
        <end position="171"/>
    </location>
</feature>
<dbReference type="EMBL" id="FOCM01000005">
    <property type="protein sequence ID" value="SEN62420.1"/>
    <property type="molecule type" value="Genomic_DNA"/>
</dbReference>
<accession>A0A1H8I0Z5</accession>
<gene>
    <name evidence="7" type="ORF">SAMN04488011_10578</name>
</gene>
<evidence type="ECO:0000256" key="6">
    <source>
        <dbReference type="SAM" id="Phobius"/>
    </source>
</evidence>
<dbReference type="PANTHER" id="PTHR30086:SF20">
    <property type="entry name" value="ARGININE EXPORTER PROTEIN ARGO-RELATED"/>
    <property type="match status" value="1"/>
</dbReference>
<dbReference type="OrthoDB" id="9804822at2"/>
<dbReference type="GO" id="GO:0015171">
    <property type="term" value="F:amino acid transmembrane transporter activity"/>
    <property type="evidence" value="ECO:0007669"/>
    <property type="project" value="TreeGrafter"/>
</dbReference>
<keyword evidence="4 6" id="KW-1133">Transmembrane helix</keyword>
<dbReference type="Pfam" id="PF01810">
    <property type="entry name" value="LysE"/>
    <property type="match status" value="1"/>
</dbReference>
<comment type="subcellular location">
    <subcellularLocation>
        <location evidence="1">Cell membrane</location>
        <topology evidence="1">Multi-pass membrane protein</topology>
    </subcellularLocation>
</comment>
<evidence type="ECO:0000256" key="3">
    <source>
        <dbReference type="ARBA" id="ARBA00022692"/>
    </source>
</evidence>
<feature type="transmembrane region" description="Helical" evidence="6">
    <location>
        <begin position="128"/>
        <end position="146"/>
    </location>
</feature>
<proteinExistence type="predicted"/>
<dbReference type="GO" id="GO:0005886">
    <property type="term" value="C:plasma membrane"/>
    <property type="evidence" value="ECO:0007669"/>
    <property type="project" value="UniProtKB-SubCell"/>
</dbReference>
<dbReference type="InterPro" id="IPR001123">
    <property type="entry name" value="LeuE-type"/>
</dbReference>
<feature type="transmembrane region" description="Helical" evidence="6">
    <location>
        <begin position="43"/>
        <end position="65"/>
    </location>
</feature>
<name>A0A1H8I0Z5_9RHOB</name>
<feature type="transmembrane region" description="Helical" evidence="6">
    <location>
        <begin position="72"/>
        <end position="94"/>
    </location>
</feature>
<dbReference type="PANTHER" id="PTHR30086">
    <property type="entry name" value="ARGININE EXPORTER PROTEIN ARGO"/>
    <property type="match status" value="1"/>
</dbReference>
<reference evidence="8" key="1">
    <citation type="submission" date="2016-10" db="EMBL/GenBank/DDBJ databases">
        <authorList>
            <person name="Varghese N."/>
            <person name="Submissions S."/>
        </authorList>
    </citation>
    <scope>NUCLEOTIDE SEQUENCE [LARGE SCALE GENOMIC DNA]</scope>
    <source>
        <strain evidence="8">DSM 26893</strain>
    </source>
</reference>
<dbReference type="AlphaFoldDB" id="A0A1H8I0Z5"/>
<dbReference type="RefSeq" id="WP_091845697.1">
    <property type="nucleotide sequence ID" value="NZ_FOCM01000005.1"/>
</dbReference>